<evidence type="ECO:0000256" key="1">
    <source>
        <dbReference type="ARBA" id="ARBA00015683"/>
    </source>
</evidence>
<dbReference type="SUPFAM" id="SSF50978">
    <property type="entry name" value="WD40 repeat-like"/>
    <property type="match status" value="1"/>
</dbReference>
<dbReference type="AlphaFoldDB" id="A0A2G8K7Q5"/>
<sequence>MECPWMLQLHENWEIMVMELTLTSYITSHIIQHKGTPWLDASGQRKADVDSWGTWILVTPAPFGEVRRLSWSPCTKRISRCFLAVQQSKLVTIWEVFGEGENPEFKLFKKIDAVTDMRDIIWHPVCPIICLVSSSGAWLYCLDPDWSVQINNHQNLAGCWTPDGKTLVLAADRNISVYVWDDINGGQENWTQRQTKVLTMTRFKGKVVSMLAVSSQHVIAATDLPLIDFISQSNEDTFEPIIINSHPTSKRTLITEIGGNSVEDLTTNIVTETIRSVEMLREPCKVRSTNILDNLKEEIMSREKGPLDLTAMLSVFAAKKVNEKQTESENVGATSGIEVLDKDLEVNMSRREKEKVEKYEGLVGASPLFTHETFVKKEELAATGSTGWNVLAGSSVTSPSSIPIFKTAEKINVEDSAHLHLVDVSLEEPIIVNSSKVPGMMSPDLVAFKARCNTLYVSNRSNQHFQLFHVKNGDLEMAEQKLHLNDLERPVGIQCGIHEDVVSVLVSKPATMSMAAIFPMATGTQQVDLYLKQISLSHAYETCLETAYLSKYSEIFYTPQDTSVLYWRHTVDTMKAEE</sequence>
<dbReference type="Proteomes" id="UP000230750">
    <property type="component" value="Unassembled WGS sequence"/>
</dbReference>
<dbReference type="PANTHER" id="PTHR14897:SF5">
    <property type="entry name" value="WD REPEAT AND COILED-COIL-CONTAINING PROTEIN"/>
    <property type="match status" value="1"/>
</dbReference>
<name>A0A2G8K7Q5_STIJA</name>
<keyword evidence="2" id="KW-0853">WD repeat</keyword>
<dbReference type="Gene3D" id="2.130.10.10">
    <property type="entry name" value="YVTN repeat-like/Quinoprotein amine dehydrogenase"/>
    <property type="match status" value="1"/>
</dbReference>
<evidence type="ECO:0000256" key="4">
    <source>
        <dbReference type="ARBA" id="ARBA00023054"/>
    </source>
</evidence>
<reference evidence="5 6" key="1">
    <citation type="journal article" date="2017" name="PLoS Biol.">
        <title>The sea cucumber genome provides insights into morphological evolution and visceral regeneration.</title>
        <authorList>
            <person name="Zhang X."/>
            <person name="Sun L."/>
            <person name="Yuan J."/>
            <person name="Sun Y."/>
            <person name="Gao Y."/>
            <person name="Zhang L."/>
            <person name="Li S."/>
            <person name="Dai H."/>
            <person name="Hamel J.F."/>
            <person name="Liu C."/>
            <person name="Yu Y."/>
            <person name="Liu S."/>
            <person name="Lin W."/>
            <person name="Guo K."/>
            <person name="Jin S."/>
            <person name="Xu P."/>
            <person name="Storey K.B."/>
            <person name="Huan P."/>
            <person name="Zhang T."/>
            <person name="Zhou Y."/>
            <person name="Zhang J."/>
            <person name="Lin C."/>
            <person name="Li X."/>
            <person name="Xing L."/>
            <person name="Huo D."/>
            <person name="Sun M."/>
            <person name="Wang L."/>
            <person name="Mercier A."/>
            <person name="Li F."/>
            <person name="Yang H."/>
            <person name="Xiang J."/>
        </authorList>
    </citation>
    <scope>NUCLEOTIDE SEQUENCE [LARGE SCALE GENOMIC DNA]</scope>
    <source>
        <strain evidence="5">Shaxun</strain>
        <tissue evidence="5">Muscle</tissue>
    </source>
</reference>
<keyword evidence="4" id="KW-0175">Coiled coil</keyword>
<dbReference type="EMBL" id="MRZV01000810">
    <property type="protein sequence ID" value="PIK43983.1"/>
    <property type="molecule type" value="Genomic_DNA"/>
</dbReference>
<gene>
    <name evidence="5" type="ORF">BSL78_19161</name>
</gene>
<keyword evidence="6" id="KW-1185">Reference proteome</keyword>
<dbReference type="GO" id="GO:0019900">
    <property type="term" value="F:kinase binding"/>
    <property type="evidence" value="ECO:0007669"/>
    <property type="project" value="TreeGrafter"/>
</dbReference>
<dbReference type="PANTHER" id="PTHR14897">
    <property type="entry name" value="WD REPEAT AND COILED-COIL-CONTAINING PROTEIN"/>
    <property type="match status" value="1"/>
</dbReference>
<evidence type="ECO:0000313" key="5">
    <source>
        <dbReference type="EMBL" id="PIK43983.1"/>
    </source>
</evidence>
<dbReference type="OrthoDB" id="6409262at2759"/>
<evidence type="ECO:0000313" key="6">
    <source>
        <dbReference type="Proteomes" id="UP000230750"/>
    </source>
</evidence>
<dbReference type="InterPro" id="IPR015943">
    <property type="entry name" value="WD40/YVTN_repeat-like_dom_sf"/>
</dbReference>
<keyword evidence="3" id="KW-0677">Repeat</keyword>
<organism evidence="5 6">
    <name type="scientific">Stichopus japonicus</name>
    <name type="common">Sea cucumber</name>
    <dbReference type="NCBI Taxonomy" id="307972"/>
    <lineage>
        <taxon>Eukaryota</taxon>
        <taxon>Metazoa</taxon>
        <taxon>Echinodermata</taxon>
        <taxon>Eleutherozoa</taxon>
        <taxon>Echinozoa</taxon>
        <taxon>Holothuroidea</taxon>
        <taxon>Aspidochirotacea</taxon>
        <taxon>Aspidochirotida</taxon>
        <taxon>Stichopodidae</taxon>
        <taxon>Apostichopus</taxon>
    </lineage>
</organism>
<protein>
    <recommendedName>
        <fullName evidence="1">WD repeat and coiled-coil-containing protein</fullName>
    </recommendedName>
</protein>
<accession>A0A2G8K7Q5</accession>
<evidence type="ECO:0000256" key="3">
    <source>
        <dbReference type="ARBA" id="ARBA00022737"/>
    </source>
</evidence>
<dbReference type="InterPro" id="IPR036322">
    <property type="entry name" value="WD40_repeat_dom_sf"/>
</dbReference>
<evidence type="ECO:0000256" key="2">
    <source>
        <dbReference type="ARBA" id="ARBA00022574"/>
    </source>
</evidence>
<dbReference type="InterPro" id="IPR028041">
    <property type="entry name" value="WDCP"/>
</dbReference>
<dbReference type="Pfam" id="PF15390">
    <property type="entry name" value="WDCP"/>
    <property type="match status" value="2"/>
</dbReference>
<comment type="caution">
    <text evidence="5">The sequence shown here is derived from an EMBL/GenBank/DDBJ whole genome shotgun (WGS) entry which is preliminary data.</text>
</comment>
<proteinExistence type="predicted"/>